<feature type="transmembrane region" description="Helical" evidence="6">
    <location>
        <begin position="42"/>
        <end position="62"/>
    </location>
</feature>
<evidence type="ECO:0000256" key="5">
    <source>
        <dbReference type="ARBA" id="ARBA00023136"/>
    </source>
</evidence>
<dbReference type="Pfam" id="PF04138">
    <property type="entry name" value="GtrA_DPMS_TM"/>
    <property type="match status" value="1"/>
</dbReference>
<feature type="transmembrane region" description="Helical" evidence="6">
    <location>
        <begin position="12"/>
        <end position="36"/>
    </location>
</feature>
<dbReference type="InterPro" id="IPR007267">
    <property type="entry name" value="GtrA_DPMS_TM"/>
</dbReference>
<evidence type="ECO:0000256" key="2">
    <source>
        <dbReference type="ARBA" id="ARBA00009399"/>
    </source>
</evidence>
<dbReference type="GO" id="GO:0000271">
    <property type="term" value="P:polysaccharide biosynthetic process"/>
    <property type="evidence" value="ECO:0007669"/>
    <property type="project" value="InterPro"/>
</dbReference>
<keyword evidence="5 6" id="KW-0472">Membrane</keyword>
<evidence type="ECO:0000256" key="4">
    <source>
        <dbReference type="ARBA" id="ARBA00022989"/>
    </source>
</evidence>
<feature type="transmembrane region" description="Helical" evidence="6">
    <location>
        <begin position="74"/>
        <end position="91"/>
    </location>
</feature>
<evidence type="ECO:0000256" key="1">
    <source>
        <dbReference type="ARBA" id="ARBA00004141"/>
    </source>
</evidence>
<evidence type="ECO:0000259" key="7">
    <source>
        <dbReference type="Pfam" id="PF04138"/>
    </source>
</evidence>
<organism evidence="8 9">
    <name type="scientific">Pelagicoccus mobilis</name>
    <dbReference type="NCBI Taxonomy" id="415221"/>
    <lineage>
        <taxon>Bacteria</taxon>
        <taxon>Pseudomonadati</taxon>
        <taxon>Verrucomicrobiota</taxon>
        <taxon>Opitutia</taxon>
        <taxon>Puniceicoccales</taxon>
        <taxon>Pelagicoccaceae</taxon>
        <taxon>Pelagicoccus</taxon>
    </lineage>
</organism>
<evidence type="ECO:0000313" key="8">
    <source>
        <dbReference type="EMBL" id="MBK1877745.1"/>
    </source>
</evidence>
<accession>A0A934VRB1</accession>
<gene>
    <name evidence="8" type="ORF">JIN87_12780</name>
</gene>
<dbReference type="RefSeq" id="WP_200355956.1">
    <property type="nucleotide sequence ID" value="NZ_JAENIL010000021.1"/>
</dbReference>
<comment type="subcellular location">
    <subcellularLocation>
        <location evidence="1">Membrane</location>
        <topology evidence="1">Multi-pass membrane protein</topology>
    </subcellularLocation>
</comment>
<dbReference type="PANTHER" id="PTHR38459">
    <property type="entry name" value="PROPHAGE BACTOPRENOL-LINKED GLUCOSE TRANSLOCASE HOMOLOG"/>
    <property type="match status" value="1"/>
</dbReference>
<sequence length="134" mass="15527">MEETRKTLAQIWRFLIVSGISLSIDYGVYTLLSVLAGMDSSWSKRISFACIFFWGYFAHKYFTFRNRGFHPSEPLRFGLLYLTGWVINSIVHDLSASDPAASNPAFLFATFVWACWNFLGQKLYVFRRRTVEEG</sequence>
<dbReference type="InterPro" id="IPR051401">
    <property type="entry name" value="GtrA_CellWall_Glycosyl"/>
</dbReference>
<keyword evidence="3 6" id="KW-0812">Transmembrane</keyword>
<dbReference type="GO" id="GO:0005886">
    <property type="term" value="C:plasma membrane"/>
    <property type="evidence" value="ECO:0007669"/>
    <property type="project" value="TreeGrafter"/>
</dbReference>
<proteinExistence type="inferred from homology"/>
<evidence type="ECO:0000256" key="3">
    <source>
        <dbReference type="ARBA" id="ARBA00022692"/>
    </source>
</evidence>
<dbReference type="Proteomes" id="UP000617628">
    <property type="component" value="Unassembled WGS sequence"/>
</dbReference>
<dbReference type="EMBL" id="JAENIL010000021">
    <property type="protein sequence ID" value="MBK1877745.1"/>
    <property type="molecule type" value="Genomic_DNA"/>
</dbReference>
<protein>
    <submittedName>
        <fullName evidence="8">GtrA family protein</fullName>
    </submittedName>
</protein>
<comment type="caution">
    <text evidence="8">The sequence shown here is derived from an EMBL/GenBank/DDBJ whole genome shotgun (WGS) entry which is preliminary data.</text>
</comment>
<evidence type="ECO:0000313" key="9">
    <source>
        <dbReference type="Proteomes" id="UP000617628"/>
    </source>
</evidence>
<evidence type="ECO:0000256" key="6">
    <source>
        <dbReference type="SAM" id="Phobius"/>
    </source>
</evidence>
<keyword evidence="4 6" id="KW-1133">Transmembrane helix</keyword>
<reference evidence="8" key="1">
    <citation type="submission" date="2021-01" db="EMBL/GenBank/DDBJ databases">
        <title>Modified the classification status of verrucomicrobia.</title>
        <authorList>
            <person name="Feng X."/>
        </authorList>
    </citation>
    <scope>NUCLEOTIDE SEQUENCE</scope>
    <source>
        <strain evidence="8">KCTC 13126</strain>
    </source>
</reference>
<name>A0A934VRB1_9BACT</name>
<feature type="transmembrane region" description="Helical" evidence="6">
    <location>
        <begin position="103"/>
        <end position="119"/>
    </location>
</feature>
<dbReference type="PANTHER" id="PTHR38459:SF1">
    <property type="entry name" value="PROPHAGE BACTOPRENOL-LINKED GLUCOSE TRANSLOCASE HOMOLOG"/>
    <property type="match status" value="1"/>
</dbReference>
<feature type="domain" description="GtrA/DPMS transmembrane" evidence="7">
    <location>
        <begin position="13"/>
        <end position="126"/>
    </location>
</feature>
<keyword evidence="9" id="KW-1185">Reference proteome</keyword>
<dbReference type="AlphaFoldDB" id="A0A934VRB1"/>
<comment type="similarity">
    <text evidence="2">Belongs to the GtrA family.</text>
</comment>